<protein>
    <recommendedName>
        <fullName evidence="3">Genetic interactor of prohibitin 5, mitochondrial</fullName>
    </recommendedName>
</protein>
<keyword evidence="2" id="KW-1185">Reference proteome</keyword>
<accession>C4R4P1</accession>
<dbReference type="EMBL" id="FN392321">
    <property type="protein sequence ID" value="CAY70527.1"/>
    <property type="molecule type" value="Genomic_DNA"/>
</dbReference>
<dbReference type="OrthoDB" id="10287502at2759"/>
<reference evidence="1 2" key="1">
    <citation type="journal article" date="2009" name="Nat. Biotechnol.">
        <title>Genome sequence of the recombinant protein production host Pichia pastoris.</title>
        <authorList>
            <person name="De Schutter K."/>
            <person name="Lin Y.C."/>
            <person name="Tiels P."/>
            <person name="Van Hecke A."/>
            <person name="Glinka S."/>
            <person name="Weber-Lehmann J."/>
            <person name="Rouze P."/>
            <person name="Van de Peer Y."/>
            <person name="Callewaert N."/>
        </authorList>
    </citation>
    <scope>NUCLEOTIDE SEQUENCE [LARGE SCALE GENOMIC DNA]</scope>
    <source>
        <strain evidence="2">GS115 / ATCC 20864</strain>
    </source>
</reference>
<evidence type="ECO:0008006" key="3">
    <source>
        <dbReference type="Google" id="ProtNLM"/>
    </source>
</evidence>
<proteinExistence type="predicted"/>
<dbReference type="Proteomes" id="UP000000314">
    <property type="component" value="Chromosome 3"/>
</dbReference>
<gene>
    <name evidence="1" type="ordered locus">PAS_chr3_0478</name>
</gene>
<dbReference type="GeneID" id="8199606"/>
<organism evidence="1 2">
    <name type="scientific">Komagataella phaffii (strain GS115 / ATCC 20864)</name>
    <name type="common">Yeast</name>
    <name type="synonym">Pichia pastoris</name>
    <dbReference type="NCBI Taxonomy" id="644223"/>
    <lineage>
        <taxon>Eukaryota</taxon>
        <taxon>Fungi</taxon>
        <taxon>Dikarya</taxon>
        <taxon>Ascomycota</taxon>
        <taxon>Saccharomycotina</taxon>
        <taxon>Pichiomycetes</taxon>
        <taxon>Pichiales</taxon>
        <taxon>Pichiaceae</taxon>
        <taxon>Komagataella</taxon>
    </lineage>
</organism>
<dbReference type="KEGG" id="ppa:PAS_chr3_0478"/>
<name>C4R4P1_KOMPG</name>
<dbReference type="RefSeq" id="XP_002492706.1">
    <property type="nucleotide sequence ID" value="XM_002492661.1"/>
</dbReference>
<dbReference type="InParanoid" id="C4R4P1"/>
<dbReference type="AlphaFoldDB" id="C4R4P1"/>
<evidence type="ECO:0000313" key="1">
    <source>
        <dbReference type="EMBL" id="CAY70527.1"/>
    </source>
</evidence>
<sequence>MKEQLEKLASNFQKSCLDARTIEYSCQFFHKKFKKCQNPEKTARREYLQKALTYYNAQLSQMNETKHIPQELFNDIYSIAYFQNRPIAERCPRWWRQFMYATDEPLQRLYINSLFKIEHRIYKDFKDIDDKETLREYDAYFDKQHNSPPVSILESFKDLYNSSDQESTNCKNLLDGSLLQAFYKENGIEDLQVAFDEETNQNVRKLSLFTQSPLFKDKLYYKRTNPPSMKIEFPGTVFGLPIALKRQNVKKRKKLQELRRFMLNVEPVAIDDLDYLDKSIDMDIDAKIKRKIQVWVRNKYALDEEGQFIRSRFCNRPADNVI</sequence>
<evidence type="ECO:0000313" key="2">
    <source>
        <dbReference type="Proteomes" id="UP000000314"/>
    </source>
</evidence>
<dbReference type="HOGENOM" id="CLU_863597_0_0_1"/>